<accession>A0ABT0DZP7</accession>
<comment type="caution">
    <text evidence="5">The sequence shown here is derived from an EMBL/GenBank/DDBJ whole genome shotgun (WGS) entry which is preliminary data.</text>
</comment>
<proteinExistence type="predicted"/>
<feature type="domain" description="Acetophenone carboxylase-like C-terminal" evidence="4">
    <location>
        <begin position="540"/>
        <end position="680"/>
    </location>
</feature>
<dbReference type="Pfam" id="PF05378">
    <property type="entry name" value="Hydant_A_N"/>
    <property type="match status" value="1"/>
</dbReference>
<dbReference type="PANTHER" id="PTHR11365">
    <property type="entry name" value="5-OXOPROLINASE RELATED"/>
    <property type="match status" value="1"/>
</dbReference>
<keyword evidence="1" id="KW-0175">Coiled coil</keyword>
<evidence type="ECO:0000256" key="1">
    <source>
        <dbReference type="SAM" id="Coils"/>
    </source>
</evidence>
<sequence length="695" mass="74349">MSFTISVDTGGTFTDVIVRDASGKQTIGKALTTHGRVFGGLSESIKAAAADLGLSFEQLLADTTLFIYGTTRATNAIVTRNVAKTALLTTEGFPDILVLKEGGKLDGYDFTKSYPAPYIPRRRTFEVPERIDAEGKVVQALDEDAVRILLQQLGGRGFEAIGVCLLWSFINPEHELAIGALIEEVLPGIPYTLSHRLAPIIREYRRASATAIDASLKPLMQKHLFEFEQDIRAAGYKGQILVSTSFGGVMDLESVMQSPINMAKSGPSMAPVAGITYSVAEGLGDNMIVADTGGTTFDVGLSRNGQLVYSRDTWLGGMWEGDLLGISSVDIRSIGAGGGSIAWIDDGGMLRVGPQSAGSEPGPACYGRGGRNPTTSDAACVLGYFDPDYFLGGRMKLDVAAARAAIATVAEPLGLSIEVAAWGIMRIATDHMVKAIHEITVQQGIDPRESTVVAGGGAAGMNIMAIAAELGSDSVVLPKVASALSASGMQFADIVTESTAPHFTSTLRFDREGVNTALAKIEAELNRFRSQIENAGSAPWRVEFFAEARYLAQVWELDTPIACDRFNGQADIDALVRSFHDLHERVFAVRDEESPVEIINWKGRLTVELSKKMDPPPKADRFSAQTPGHSRTCYFGGDAAIDTPIFKPAELKTGMVISGPAIVEEPTTTLVVYPGMSAEISGAGNYILHTRWEQA</sequence>
<dbReference type="EMBL" id="JALKHS010000010">
    <property type="protein sequence ID" value="MCK0532599.1"/>
    <property type="molecule type" value="Genomic_DNA"/>
</dbReference>
<reference evidence="5 6" key="1">
    <citation type="submission" date="2022-04" db="EMBL/GenBank/DDBJ databases">
        <authorList>
            <person name="Huq M.A."/>
        </authorList>
    </citation>
    <scope>NUCLEOTIDE SEQUENCE [LARGE SCALE GENOMIC DNA]</scope>
    <source>
        <strain evidence="5 6">MAH-33</strain>
    </source>
</reference>
<protein>
    <submittedName>
        <fullName evidence="5">Hydantoinase/oxoprolinase family protein</fullName>
    </submittedName>
</protein>
<keyword evidence="6" id="KW-1185">Reference proteome</keyword>
<dbReference type="InterPro" id="IPR008040">
    <property type="entry name" value="Hydant_A_N"/>
</dbReference>
<feature type="domain" description="Hydantoinase A/oxoprolinase" evidence="2">
    <location>
        <begin position="206"/>
        <end position="497"/>
    </location>
</feature>
<evidence type="ECO:0000313" key="5">
    <source>
        <dbReference type="EMBL" id="MCK0532599.1"/>
    </source>
</evidence>
<dbReference type="InterPro" id="IPR002821">
    <property type="entry name" value="Hydantoinase_A"/>
</dbReference>
<dbReference type="Proteomes" id="UP001203512">
    <property type="component" value="Unassembled WGS sequence"/>
</dbReference>
<gene>
    <name evidence="5" type="ORF">MU848_13495</name>
</gene>
<dbReference type="Pfam" id="PF19278">
    <property type="entry name" value="Hydant_A_C"/>
    <property type="match status" value="1"/>
</dbReference>
<dbReference type="SUPFAM" id="SSF53067">
    <property type="entry name" value="Actin-like ATPase domain"/>
    <property type="match status" value="1"/>
</dbReference>
<feature type="coiled-coil region" evidence="1">
    <location>
        <begin position="511"/>
        <end position="538"/>
    </location>
</feature>
<dbReference type="Pfam" id="PF01968">
    <property type="entry name" value="Hydantoinase_A"/>
    <property type="match status" value="1"/>
</dbReference>
<dbReference type="InterPro" id="IPR045079">
    <property type="entry name" value="Oxoprolinase-like"/>
</dbReference>
<dbReference type="RefSeq" id="WP_247233237.1">
    <property type="nucleotide sequence ID" value="NZ_JALKHS010000010.1"/>
</dbReference>
<dbReference type="PANTHER" id="PTHR11365:SF23">
    <property type="entry name" value="HYPOTHETICAL 5-OXOPROLINASE (EUROFUNG)-RELATED"/>
    <property type="match status" value="1"/>
</dbReference>
<dbReference type="InterPro" id="IPR049517">
    <property type="entry name" value="ACX-like_C"/>
</dbReference>
<evidence type="ECO:0000259" key="4">
    <source>
        <dbReference type="Pfam" id="PF19278"/>
    </source>
</evidence>
<dbReference type="InterPro" id="IPR043129">
    <property type="entry name" value="ATPase_NBD"/>
</dbReference>
<evidence type="ECO:0000259" key="2">
    <source>
        <dbReference type="Pfam" id="PF01968"/>
    </source>
</evidence>
<feature type="domain" description="Hydantoinase/oxoprolinase N-terminal" evidence="3">
    <location>
        <begin position="5"/>
        <end position="185"/>
    </location>
</feature>
<evidence type="ECO:0000313" key="6">
    <source>
        <dbReference type="Proteomes" id="UP001203512"/>
    </source>
</evidence>
<organism evidence="5 6">
    <name type="scientific">Sphingobium agri</name>
    <dbReference type="NCBI Taxonomy" id="2933566"/>
    <lineage>
        <taxon>Bacteria</taxon>
        <taxon>Pseudomonadati</taxon>
        <taxon>Pseudomonadota</taxon>
        <taxon>Alphaproteobacteria</taxon>
        <taxon>Sphingomonadales</taxon>
        <taxon>Sphingomonadaceae</taxon>
        <taxon>Sphingobium</taxon>
    </lineage>
</organism>
<name>A0ABT0DZP7_9SPHN</name>
<evidence type="ECO:0000259" key="3">
    <source>
        <dbReference type="Pfam" id="PF05378"/>
    </source>
</evidence>